<dbReference type="FunFam" id="3.40.50.300:FF:000106">
    <property type="entry name" value="Adenylate kinase mitochondrial"/>
    <property type="match status" value="1"/>
</dbReference>
<evidence type="ECO:0000256" key="5">
    <source>
        <dbReference type="ARBA" id="ARBA00022840"/>
    </source>
</evidence>
<feature type="binding site" evidence="6">
    <location>
        <position position="160"/>
    </location>
    <ligand>
        <name>AMP</name>
        <dbReference type="ChEBI" id="CHEBI:456215"/>
    </ligand>
</feature>
<proteinExistence type="inferred from homology"/>
<keyword evidence="3 6" id="KW-0547">Nucleotide-binding</keyword>
<dbReference type="EC" id="2.7.4.3" evidence="6 8"/>
<evidence type="ECO:0000256" key="6">
    <source>
        <dbReference type="HAMAP-Rule" id="MF_00235"/>
    </source>
</evidence>
<dbReference type="GO" id="GO:0005524">
    <property type="term" value="F:ATP binding"/>
    <property type="evidence" value="ECO:0007669"/>
    <property type="project" value="UniProtKB-UniRule"/>
</dbReference>
<dbReference type="OrthoDB" id="9805030at2"/>
<feature type="binding site" evidence="6">
    <location>
        <position position="36"/>
    </location>
    <ligand>
        <name>AMP</name>
        <dbReference type="ChEBI" id="CHEBI:456215"/>
    </ligand>
</feature>
<dbReference type="Proteomes" id="UP000253314">
    <property type="component" value="Unassembled WGS sequence"/>
</dbReference>
<comment type="caution">
    <text evidence="10">The sequence shown here is derived from an EMBL/GenBank/DDBJ whole genome shotgun (WGS) entry which is preliminary data.</text>
</comment>
<dbReference type="Pfam" id="PF00406">
    <property type="entry name" value="ADK"/>
    <property type="match status" value="1"/>
</dbReference>
<comment type="pathway">
    <text evidence="6">Purine metabolism; AMP biosynthesis via salvage pathway; AMP from ADP: step 1/1.</text>
</comment>
<dbReference type="CDD" id="cd01428">
    <property type="entry name" value="ADK"/>
    <property type="match status" value="1"/>
</dbReference>
<feature type="binding site" evidence="6">
    <location>
        <begin position="85"/>
        <end position="88"/>
    </location>
    <ligand>
        <name>AMP</name>
        <dbReference type="ChEBI" id="CHEBI:456215"/>
    </ligand>
</feature>
<dbReference type="Gene3D" id="3.40.50.300">
    <property type="entry name" value="P-loop containing nucleotide triphosphate hydrolases"/>
    <property type="match status" value="1"/>
</dbReference>
<keyword evidence="6" id="KW-0479">Metal-binding</keyword>
<feature type="region of interest" description="NMP" evidence="6">
    <location>
        <begin position="30"/>
        <end position="59"/>
    </location>
</feature>
<comment type="subunit">
    <text evidence="6 8">Monomer.</text>
</comment>
<dbReference type="NCBIfam" id="NF001380">
    <property type="entry name" value="PRK00279.1-2"/>
    <property type="match status" value="1"/>
</dbReference>
<comment type="subcellular location">
    <subcellularLocation>
        <location evidence="6 8">Cytoplasm</location>
    </subcellularLocation>
</comment>
<feature type="binding site" evidence="6">
    <location>
        <begin position="136"/>
        <end position="137"/>
    </location>
    <ligand>
        <name>ATP</name>
        <dbReference type="ChEBI" id="CHEBI:30616"/>
    </ligand>
</feature>
<feature type="binding site" evidence="6">
    <location>
        <position position="171"/>
    </location>
    <ligand>
        <name>AMP</name>
        <dbReference type="ChEBI" id="CHEBI:456215"/>
    </ligand>
</feature>
<evidence type="ECO:0000259" key="9">
    <source>
        <dbReference type="Pfam" id="PF05191"/>
    </source>
</evidence>
<dbReference type="InterPro" id="IPR033690">
    <property type="entry name" value="Adenylat_kinase_CS"/>
</dbReference>
<feature type="binding site" evidence="6">
    <location>
        <position position="127"/>
    </location>
    <ligand>
        <name>ATP</name>
        <dbReference type="ChEBI" id="CHEBI:30616"/>
    </ligand>
</feature>
<dbReference type="InterPro" id="IPR007862">
    <property type="entry name" value="Adenylate_kinase_lid-dom"/>
</dbReference>
<dbReference type="InterPro" id="IPR006259">
    <property type="entry name" value="Adenyl_kin_sub"/>
</dbReference>
<dbReference type="PANTHER" id="PTHR23359">
    <property type="entry name" value="NUCLEOTIDE KINASE"/>
    <property type="match status" value="1"/>
</dbReference>
<dbReference type="NCBIfam" id="NF001381">
    <property type="entry name" value="PRK00279.1-3"/>
    <property type="match status" value="1"/>
</dbReference>
<evidence type="ECO:0000313" key="11">
    <source>
        <dbReference type="Proteomes" id="UP000253314"/>
    </source>
</evidence>
<reference evidence="10 11" key="1">
    <citation type="submission" date="2018-07" db="EMBL/GenBank/DDBJ databases">
        <title>Lottiidibacillus patelloidae gen. nov., sp. nov., isolated from the intestinal tract of a marine limpet and the reclassification of B. taeanensis BH030017T, B. algicola KMM 3737T and B. hwajinpoensis SW-72T as genus Lottiidibacillus.</title>
        <authorList>
            <person name="Liu R."/>
            <person name="Huang Z."/>
        </authorList>
    </citation>
    <scope>NUCLEOTIDE SEQUENCE [LARGE SCALE GENOMIC DNA]</scope>
    <source>
        <strain evidence="10 11">BH030017</strain>
    </source>
</reference>
<dbReference type="GO" id="GO:0008270">
    <property type="term" value="F:zinc ion binding"/>
    <property type="evidence" value="ECO:0007669"/>
    <property type="project" value="UniProtKB-UniRule"/>
</dbReference>
<feature type="binding site" evidence="6">
    <location>
        <begin position="57"/>
        <end position="59"/>
    </location>
    <ligand>
        <name>AMP</name>
        <dbReference type="ChEBI" id="CHEBI:456215"/>
    </ligand>
</feature>
<feature type="binding site" evidence="6">
    <location>
        <position position="130"/>
    </location>
    <ligand>
        <name>Zn(2+)</name>
        <dbReference type="ChEBI" id="CHEBI:29105"/>
        <note>structural</note>
    </ligand>
</feature>
<feature type="region of interest" description="LID" evidence="6">
    <location>
        <begin position="126"/>
        <end position="163"/>
    </location>
</feature>
<keyword evidence="5 6" id="KW-0067">ATP-binding</keyword>
<dbReference type="NCBIfam" id="TIGR01351">
    <property type="entry name" value="adk"/>
    <property type="match status" value="1"/>
</dbReference>
<feature type="binding site" evidence="6">
    <location>
        <position position="199"/>
    </location>
    <ligand>
        <name>ATP</name>
        <dbReference type="ChEBI" id="CHEBI:30616"/>
    </ligand>
</feature>
<keyword evidence="11" id="KW-1185">Reference proteome</keyword>
<organism evidence="10 11">
    <name type="scientific">Bacillus taeanensis</name>
    <dbReference type="NCBI Taxonomy" id="273032"/>
    <lineage>
        <taxon>Bacteria</taxon>
        <taxon>Bacillati</taxon>
        <taxon>Bacillota</taxon>
        <taxon>Bacilli</taxon>
        <taxon>Bacillales</taxon>
        <taxon>Bacillaceae</taxon>
        <taxon>Bacillus</taxon>
    </lineage>
</organism>
<gene>
    <name evidence="6" type="primary">adk</name>
    <name evidence="10" type="ORF">DS031_03875</name>
</gene>
<dbReference type="PROSITE" id="PS00113">
    <property type="entry name" value="ADENYLATE_KINASE"/>
    <property type="match status" value="1"/>
</dbReference>
<keyword evidence="2 6" id="KW-0545">Nucleotide biosynthesis</keyword>
<protein>
    <recommendedName>
        <fullName evidence="6 8">Adenylate kinase</fullName>
        <shortName evidence="6">AK</shortName>
        <ecNumber evidence="6 8">2.7.4.3</ecNumber>
    </recommendedName>
    <alternativeName>
        <fullName evidence="6">ATP-AMP transphosphorylase</fullName>
    </alternativeName>
    <alternativeName>
        <fullName evidence="6">ATP:AMP phosphotransferase</fullName>
    </alternativeName>
    <alternativeName>
        <fullName evidence="6">Adenylate monophosphate kinase</fullName>
    </alternativeName>
</protein>
<feature type="binding site" evidence="6">
    <location>
        <position position="31"/>
    </location>
    <ligand>
        <name>AMP</name>
        <dbReference type="ChEBI" id="CHEBI:456215"/>
    </ligand>
</feature>
<feature type="binding site" evidence="6">
    <location>
        <position position="92"/>
    </location>
    <ligand>
        <name>AMP</name>
        <dbReference type="ChEBI" id="CHEBI:456215"/>
    </ligand>
</feature>
<accession>A0A366Y4K5</accession>
<dbReference type="AlphaFoldDB" id="A0A366Y4K5"/>
<dbReference type="NCBIfam" id="NF011100">
    <property type="entry name" value="PRK14527.1"/>
    <property type="match status" value="1"/>
</dbReference>
<evidence type="ECO:0000256" key="2">
    <source>
        <dbReference type="ARBA" id="ARBA00022727"/>
    </source>
</evidence>
<comment type="catalytic activity">
    <reaction evidence="6 8">
        <text>AMP + ATP = 2 ADP</text>
        <dbReference type="Rhea" id="RHEA:12973"/>
        <dbReference type="ChEBI" id="CHEBI:30616"/>
        <dbReference type="ChEBI" id="CHEBI:456215"/>
        <dbReference type="ChEBI" id="CHEBI:456216"/>
        <dbReference type="EC" id="2.7.4.3"/>
    </reaction>
</comment>
<comment type="domain">
    <text evidence="6">Consists of three domains, a large central CORE domain and two small peripheral domains, NMPbind and LID, which undergo movements during catalysis. The LID domain closes over the site of phosphoryl transfer upon ATP binding. Assembling and dissambling the active center during each catalytic cycle provides an effective means to prevent ATP hydrolysis. Some bacteria have evolved a zinc-coordinating structure that stabilizes the LID domain.</text>
</comment>
<keyword evidence="4 6" id="KW-0418">Kinase</keyword>
<feature type="binding site" evidence="6">
    <location>
        <position position="133"/>
    </location>
    <ligand>
        <name>Zn(2+)</name>
        <dbReference type="ChEBI" id="CHEBI:29105"/>
        <note>structural</note>
    </ligand>
</feature>
<dbReference type="PRINTS" id="PR00094">
    <property type="entry name" value="ADENYLTKNASE"/>
</dbReference>
<evidence type="ECO:0000256" key="4">
    <source>
        <dbReference type="ARBA" id="ARBA00022777"/>
    </source>
</evidence>
<dbReference type="HAMAP" id="MF_00235">
    <property type="entry name" value="Adenylate_kinase_Adk"/>
    <property type="match status" value="1"/>
</dbReference>
<name>A0A366Y4K5_9BACI</name>
<keyword evidence="1 6" id="KW-0808">Transferase</keyword>
<comment type="similarity">
    <text evidence="6 7">Belongs to the adenylate kinase family.</text>
</comment>
<evidence type="ECO:0000256" key="3">
    <source>
        <dbReference type="ARBA" id="ARBA00022741"/>
    </source>
</evidence>
<feature type="binding site" evidence="6">
    <location>
        <position position="153"/>
    </location>
    <ligand>
        <name>Zn(2+)</name>
        <dbReference type="ChEBI" id="CHEBI:29105"/>
        <note>structural</note>
    </ligand>
</feature>
<feature type="binding site" evidence="6">
    <location>
        <begin position="10"/>
        <end position="15"/>
    </location>
    <ligand>
        <name>ATP</name>
        <dbReference type="ChEBI" id="CHEBI:30616"/>
    </ligand>
</feature>
<dbReference type="InterPro" id="IPR027417">
    <property type="entry name" value="P-loop_NTPase"/>
</dbReference>
<dbReference type="SUPFAM" id="SSF52540">
    <property type="entry name" value="P-loop containing nucleoside triphosphate hydrolases"/>
    <property type="match status" value="1"/>
</dbReference>
<dbReference type="EMBL" id="QOCW01000002">
    <property type="protein sequence ID" value="RBW71131.1"/>
    <property type="molecule type" value="Genomic_DNA"/>
</dbReference>
<evidence type="ECO:0000313" key="10">
    <source>
        <dbReference type="EMBL" id="RBW71131.1"/>
    </source>
</evidence>
<dbReference type="GO" id="GO:0044209">
    <property type="term" value="P:AMP salvage"/>
    <property type="evidence" value="ECO:0007669"/>
    <property type="project" value="UniProtKB-UniRule"/>
</dbReference>
<dbReference type="Pfam" id="PF05191">
    <property type="entry name" value="ADK_lid"/>
    <property type="match status" value="1"/>
</dbReference>
<dbReference type="UniPathway" id="UPA00588">
    <property type="reaction ID" value="UER00649"/>
</dbReference>
<keyword evidence="6" id="KW-0862">Zinc</keyword>
<dbReference type="GO" id="GO:0005737">
    <property type="term" value="C:cytoplasm"/>
    <property type="evidence" value="ECO:0007669"/>
    <property type="project" value="UniProtKB-SubCell"/>
</dbReference>
<dbReference type="InterPro" id="IPR000850">
    <property type="entry name" value="Adenylat/UMP-CMP_kin"/>
</dbReference>
<comment type="function">
    <text evidence="6">Catalyzes the reversible transfer of the terminal phosphate group between ATP and AMP. Plays an important role in cellular energy homeostasis and in adenine nucleotide metabolism.</text>
</comment>
<evidence type="ECO:0000256" key="1">
    <source>
        <dbReference type="ARBA" id="ARBA00022679"/>
    </source>
</evidence>
<evidence type="ECO:0000256" key="8">
    <source>
        <dbReference type="RuleBase" id="RU003331"/>
    </source>
</evidence>
<evidence type="ECO:0000256" key="7">
    <source>
        <dbReference type="RuleBase" id="RU003330"/>
    </source>
</evidence>
<dbReference type="RefSeq" id="WP_113804611.1">
    <property type="nucleotide sequence ID" value="NZ_QOCW01000002.1"/>
</dbReference>
<feature type="binding site" evidence="6">
    <location>
        <position position="150"/>
    </location>
    <ligand>
        <name>Zn(2+)</name>
        <dbReference type="ChEBI" id="CHEBI:29105"/>
        <note>structural</note>
    </ligand>
</feature>
<feature type="domain" description="Adenylate kinase active site lid" evidence="9">
    <location>
        <begin position="127"/>
        <end position="162"/>
    </location>
</feature>
<keyword evidence="6" id="KW-0963">Cytoplasm</keyword>
<sequence length="221" mass="24637">MNLLIMGLPGAGKGTQAEYLSTKYNLPHISTGDMLRVKIKEETRLGLEAKGHIESGNLVPDEVMIGIILDRFNKRDCKKGFLLDGFPRTKVQAEELDKMLKELNRTIDAVIYIEVGQEKVVQRITGRRICKGCGASYHVIFNPPAEIGVCNSCSGQLIQRSDDNEETVRKRIEVNAIQHQSLLEYYNGKGCLFTVNGSNPINKVFTDIETILNNLSRSAVL</sequence>
<dbReference type="GO" id="GO:0004017">
    <property type="term" value="F:AMP kinase activity"/>
    <property type="evidence" value="ECO:0007669"/>
    <property type="project" value="UniProtKB-UniRule"/>
</dbReference>